<dbReference type="AlphaFoldDB" id="A0A4W3J3P4"/>
<feature type="region of interest" description="Disordered" evidence="8">
    <location>
        <begin position="436"/>
        <end position="489"/>
    </location>
</feature>
<feature type="compositionally biased region" description="Basic and acidic residues" evidence="8">
    <location>
        <begin position="276"/>
        <end position="289"/>
    </location>
</feature>
<comment type="similarity">
    <text evidence="1">Belongs to the protein kinase superfamily. CAMK Ser/Thr protein kinase family.</text>
</comment>
<evidence type="ECO:0000256" key="1">
    <source>
        <dbReference type="ARBA" id="ARBA00006692"/>
    </source>
</evidence>
<evidence type="ECO:0000259" key="9">
    <source>
        <dbReference type="PROSITE" id="PS50011"/>
    </source>
</evidence>
<reference evidence="11" key="1">
    <citation type="journal article" date="2006" name="Science">
        <title>Ancient noncoding elements conserved in the human genome.</title>
        <authorList>
            <person name="Venkatesh B."/>
            <person name="Kirkness E.F."/>
            <person name="Loh Y.H."/>
            <person name="Halpern A.L."/>
            <person name="Lee A.P."/>
            <person name="Johnson J."/>
            <person name="Dandona N."/>
            <person name="Viswanathan L.D."/>
            <person name="Tay A."/>
            <person name="Venter J.C."/>
            <person name="Strausberg R.L."/>
            <person name="Brenner S."/>
        </authorList>
    </citation>
    <scope>NUCLEOTIDE SEQUENCE [LARGE SCALE GENOMIC DNA]</scope>
</reference>
<evidence type="ECO:0000256" key="4">
    <source>
        <dbReference type="ARBA" id="ARBA00022741"/>
    </source>
</evidence>
<dbReference type="Gene3D" id="3.30.200.20">
    <property type="entry name" value="Phosphorylase Kinase, domain 1"/>
    <property type="match status" value="1"/>
</dbReference>
<dbReference type="InterPro" id="IPR008271">
    <property type="entry name" value="Ser/Thr_kinase_AS"/>
</dbReference>
<dbReference type="GO" id="GO:0005524">
    <property type="term" value="F:ATP binding"/>
    <property type="evidence" value="ECO:0007669"/>
    <property type="project" value="UniProtKB-UniRule"/>
</dbReference>
<dbReference type="CTD" id="91807"/>
<accession>A0A4W3J3P4</accession>
<keyword evidence="2" id="KW-0723">Serine/threonine-protein kinase</keyword>
<dbReference type="GO" id="GO:0004674">
    <property type="term" value="F:protein serine/threonine kinase activity"/>
    <property type="evidence" value="ECO:0007669"/>
    <property type="project" value="UniProtKB-KW"/>
</dbReference>
<dbReference type="Gene3D" id="1.10.510.10">
    <property type="entry name" value="Transferase(Phosphotransferase) domain 1"/>
    <property type="match status" value="1"/>
</dbReference>
<evidence type="ECO:0000256" key="5">
    <source>
        <dbReference type="ARBA" id="ARBA00022777"/>
    </source>
</evidence>
<feature type="binding site" evidence="7">
    <location>
        <position position="615"/>
    </location>
    <ligand>
        <name>ATP</name>
        <dbReference type="ChEBI" id="CHEBI:30616"/>
    </ligand>
</feature>
<dbReference type="InterPro" id="IPR000719">
    <property type="entry name" value="Prot_kinase_dom"/>
</dbReference>
<dbReference type="InterPro" id="IPR011009">
    <property type="entry name" value="Kinase-like_dom_sf"/>
</dbReference>
<dbReference type="SMART" id="SM00220">
    <property type="entry name" value="S_TKc"/>
    <property type="match status" value="1"/>
</dbReference>
<dbReference type="GO" id="GO:0005634">
    <property type="term" value="C:nucleus"/>
    <property type="evidence" value="ECO:0007669"/>
    <property type="project" value="TreeGrafter"/>
</dbReference>
<dbReference type="PROSITE" id="PS00108">
    <property type="entry name" value="PROTEIN_KINASE_ST"/>
    <property type="match status" value="1"/>
</dbReference>
<keyword evidence="6 7" id="KW-0067">ATP-binding</keyword>
<protein>
    <recommendedName>
        <fullName evidence="9">Protein kinase domain-containing protein</fullName>
    </recommendedName>
</protein>
<dbReference type="STRING" id="7868.ENSCMIP00000037724"/>
<name>A0A4W3J3P4_CALMI</name>
<keyword evidence="3" id="KW-0808">Transferase</keyword>
<proteinExistence type="inferred from homology"/>
<dbReference type="Proteomes" id="UP000314986">
    <property type="component" value="Unassembled WGS sequence"/>
</dbReference>
<reference evidence="10" key="5">
    <citation type="submission" date="2025-09" db="UniProtKB">
        <authorList>
            <consortium name="Ensembl"/>
        </authorList>
    </citation>
    <scope>IDENTIFICATION</scope>
</reference>
<feature type="compositionally biased region" description="Basic and acidic residues" evidence="8">
    <location>
        <begin position="509"/>
        <end position="522"/>
    </location>
</feature>
<feature type="compositionally biased region" description="Polar residues" evidence="8">
    <location>
        <begin position="209"/>
        <end position="218"/>
    </location>
</feature>
<dbReference type="PANTHER" id="PTHR24342:SF20">
    <property type="entry name" value="MYOSIN LIGHT CHAIN KINASE, SMOOTH MUSCLE"/>
    <property type="match status" value="1"/>
</dbReference>
<dbReference type="OMA" id="HERETSH"/>
<feature type="domain" description="Protein kinase" evidence="9">
    <location>
        <begin position="586"/>
        <end position="841"/>
    </location>
</feature>
<dbReference type="Ensembl" id="ENSCMIT00000038269.1">
    <property type="protein sequence ID" value="ENSCMIP00000037724.1"/>
    <property type="gene ID" value="ENSCMIG00000015853.1"/>
</dbReference>
<reference evidence="11" key="2">
    <citation type="journal article" date="2007" name="PLoS Biol.">
        <title>Survey sequencing and comparative analysis of the elephant shark (Callorhinchus milii) genome.</title>
        <authorList>
            <person name="Venkatesh B."/>
            <person name="Kirkness E.F."/>
            <person name="Loh Y.H."/>
            <person name="Halpern A.L."/>
            <person name="Lee A.P."/>
            <person name="Johnson J."/>
            <person name="Dandona N."/>
            <person name="Viswanathan L.D."/>
            <person name="Tay A."/>
            <person name="Venter J.C."/>
            <person name="Strausberg R.L."/>
            <person name="Brenner S."/>
        </authorList>
    </citation>
    <scope>NUCLEOTIDE SEQUENCE [LARGE SCALE GENOMIC DNA]</scope>
</reference>
<dbReference type="FunFam" id="1.10.510.10:FF:000135">
    <property type="entry name" value="Putative myosin light chain kinase 3"/>
    <property type="match status" value="1"/>
</dbReference>
<evidence type="ECO:0000256" key="3">
    <source>
        <dbReference type="ARBA" id="ARBA00022679"/>
    </source>
</evidence>
<keyword evidence="11" id="KW-1185">Reference proteome</keyword>
<dbReference type="KEGG" id="cmk:103176059"/>
<dbReference type="OrthoDB" id="10260894at2759"/>
<dbReference type="FunFam" id="3.30.200.20:FF:000196">
    <property type="entry name" value="Myosin light chain kinase family, member 4"/>
    <property type="match status" value="1"/>
</dbReference>
<feature type="region of interest" description="Disordered" evidence="8">
    <location>
        <begin position="194"/>
        <end position="239"/>
    </location>
</feature>
<feature type="compositionally biased region" description="Polar residues" evidence="8">
    <location>
        <begin position="305"/>
        <end position="315"/>
    </location>
</feature>
<evidence type="ECO:0000256" key="6">
    <source>
        <dbReference type="ARBA" id="ARBA00022840"/>
    </source>
</evidence>
<dbReference type="Pfam" id="PF00069">
    <property type="entry name" value="Pkinase"/>
    <property type="match status" value="1"/>
</dbReference>
<evidence type="ECO:0000256" key="8">
    <source>
        <dbReference type="SAM" id="MobiDB-lite"/>
    </source>
</evidence>
<dbReference type="PROSITE" id="PS00107">
    <property type="entry name" value="PROTEIN_KINASE_ATP"/>
    <property type="match status" value="1"/>
</dbReference>
<dbReference type="PROSITE" id="PS50011">
    <property type="entry name" value="PROTEIN_KINASE_DOM"/>
    <property type="match status" value="1"/>
</dbReference>
<dbReference type="InterPro" id="IPR017441">
    <property type="entry name" value="Protein_kinase_ATP_BS"/>
</dbReference>
<dbReference type="GeneID" id="103176059"/>
<reference evidence="11" key="3">
    <citation type="journal article" date="2014" name="Nature">
        <title>Elephant shark genome provides unique insights into gnathostome evolution.</title>
        <authorList>
            <consortium name="International Elephant Shark Genome Sequencing Consortium"/>
            <person name="Venkatesh B."/>
            <person name="Lee A.P."/>
            <person name="Ravi V."/>
            <person name="Maurya A.K."/>
            <person name="Lian M.M."/>
            <person name="Swann J.B."/>
            <person name="Ohta Y."/>
            <person name="Flajnik M.F."/>
            <person name="Sutoh Y."/>
            <person name="Kasahara M."/>
            <person name="Hoon S."/>
            <person name="Gangu V."/>
            <person name="Roy S.W."/>
            <person name="Irimia M."/>
            <person name="Korzh V."/>
            <person name="Kondrychyn I."/>
            <person name="Lim Z.W."/>
            <person name="Tay B.H."/>
            <person name="Tohari S."/>
            <person name="Kong K.W."/>
            <person name="Ho S."/>
            <person name="Lorente-Galdos B."/>
            <person name="Quilez J."/>
            <person name="Marques-Bonet T."/>
            <person name="Raney B.J."/>
            <person name="Ingham P.W."/>
            <person name="Tay A."/>
            <person name="Hillier L.W."/>
            <person name="Minx P."/>
            <person name="Boehm T."/>
            <person name="Wilson R.K."/>
            <person name="Brenner S."/>
            <person name="Warren W.C."/>
        </authorList>
    </citation>
    <scope>NUCLEOTIDE SEQUENCE [LARGE SCALE GENOMIC DNA]</scope>
</reference>
<organism evidence="10 11">
    <name type="scientific">Callorhinchus milii</name>
    <name type="common">Ghost shark</name>
    <dbReference type="NCBI Taxonomy" id="7868"/>
    <lineage>
        <taxon>Eukaryota</taxon>
        <taxon>Metazoa</taxon>
        <taxon>Chordata</taxon>
        <taxon>Craniata</taxon>
        <taxon>Vertebrata</taxon>
        <taxon>Chondrichthyes</taxon>
        <taxon>Holocephali</taxon>
        <taxon>Chimaeriformes</taxon>
        <taxon>Callorhinchidae</taxon>
        <taxon>Callorhinchus</taxon>
    </lineage>
</organism>
<dbReference type="GeneTree" id="ENSGT00940000160007"/>
<keyword evidence="5" id="KW-0418">Kinase</keyword>
<dbReference type="InParanoid" id="A0A4W3J3P4"/>
<sequence>MSKQDSLATCLARMYEGNSRDSQGKNRAVVQVKKSAGAGQGGGSNNLSVMDNKLSLLHEKVDQIVNFQGQVLKKLEDMSHGMGELEKNIENLKTFKGTDGVEEGKDNDTKCSQDAGRLDQAEMFVELLRLVTSVHQDTAKQSAKLDGMEKMLSALDKVIHFVGETFKNSKIVEFILKGIVPWKKESLIESEAKDKVEETGARPKHGLNSRGSQSQKSRTIPKDGSGCEDTPSYGNVQKLKDESAIANDIILIKTQATYHHERETSHHQLLETVAKEKELRQSNESDGTSRNDVPTETTRAEEVPGQNQESTQSQTVKKDIPPKIVEVSQSNETKQDHSIAGSLCSQRKETENIILTVMSGAPEAILAATQSKSDGSCTLLLQRTSAISSGAQGISLSGTDRTYPMVITSKEFHEATLKTLTTVGEGVKELHKKCKEQQQCTSDAKSSAVGKTAREKAPIAATGKQAKASQCQQKRPTVVKTHKDQKSEKNTLDVKHITEKACKSGNAAKDSEEPQEAIKEPENIIEVKGSPEGESNSTEITNKAKSLEVIKVTEDIIIDDSPSPPAPFNHRIVTAKQVNVGSSYTVHHNELLGGGRFGEVHKCAETATGLTLAAKIVKVKSLKEREEVKNEINVMNQLNHINLIQLYDAFEAKNNVTLIMEYVGGGELFDRIIDEHYNLTELDTIIFVKQICEGVFYLHQQYVLHLDLKPENILCVNNSGNQIKIIDFGLARRYKPKEKLKVNFGTPEFLAPEVVNYDYVSFPTDMWSVGVITYMLLSGLSPFLGEHDTETLNNIISGSWDFDAEAFENVSEEAKEFVSKLLIKEKSARSSAAQCLKHSWLNNLQEKAKNCRVRLKSQVLLQKYIAQRMWRKNFYAIAAANRFRKFHEKTPTSPI</sequence>
<feature type="region of interest" description="Disordered" evidence="8">
    <location>
        <begin position="276"/>
        <end position="320"/>
    </location>
</feature>
<evidence type="ECO:0000256" key="7">
    <source>
        <dbReference type="PROSITE-ProRule" id="PRU10141"/>
    </source>
</evidence>
<gene>
    <name evidence="10" type="primary">mylk3</name>
</gene>
<dbReference type="PANTHER" id="PTHR24342">
    <property type="entry name" value="SERINE/THREONINE-PROTEIN KINASE 17"/>
    <property type="match status" value="1"/>
</dbReference>
<dbReference type="SUPFAM" id="SSF56112">
    <property type="entry name" value="Protein kinase-like (PK-like)"/>
    <property type="match status" value="1"/>
</dbReference>
<reference evidence="10" key="4">
    <citation type="submission" date="2025-08" db="UniProtKB">
        <authorList>
            <consortium name="Ensembl"/>
        </authorList>
    </citation>
    <scope>IDENTIFICATION</scope>
</reference>
<feature type="region of interest" description="Disordered" evidence="8">
    <location>
        <begin position="502"/>
        <end position="541"/>
    </location>
</feature>
<dbReference type="GO" id="GO:0035556">
    <property type="term" value="P:intracellular signal transduction"/>
    <property type="evidence" value="ECO:0007669"/>
    <property type="project" value="TreeGrafter"/>
</dbReference>
<evidence type="ECO:0000313" key="11">
    <source>
        <dbReference type="Proteomes" id="UP000314986"/>
    </source>
</evidence>
<dbReference type="GO" id="GO:0043065">
    <property type="term" value="P:positive regulation of apoptotic process"/>
    <property type="evidence" value="ECO:0007669"/>
    <property type="project" value="TreeGrafter"/>
</dbReference>
<evidence type="ECO:0000256" key="2">
    <source>
        <dbReference type="ARBA" id="ARBA00022527"/>
    </source>
</evidence>
<evidence type="ECO:0000313" key="10">
    <source>
        <dbReference type="Ensembl" id="ENSCMIP00000037724.1"/>
    </source>
</evidence>
<keyword evidence="4 7" id="KW-0547">Nucleotide-binding</keyword>